<feature type="transmembrane region" description="Helical" evidence="2">
    <location>
        <begin position="148"/>
        <end position="170"/>
    </location>
</feature>
<feature type="region of interest" description="Disordered" evidence="1">
    <location>
        <begin position="55"/>
        <end position="90"/>
    </location>
</feature>
<reference evidence="3 4" key="1">
    <citation type="submission" date="2019-09" db="EMBL/GenBank/DDBJ databases">
        <title>High taxonomic diversity of Micromonospora strains isolated from Medicago sativa nodules in different geographical locations.</title>
        <authorList>
            <person name="Martinez-Hidalgo P."/>
            <person name="Flores-Felix J.D."/>
            <person name="Velazquez E."/>
            <person name="Brau L."/>
            <person name="Trujillo M.E."/>
            <person name="Martinez-Molina E."/>
        </authorList>
    </citation>
    <scope>NUCLEOTIDE SEQUENCE [LARGE SCALE GENOMIC DNA]</scope>
    <source>
        <strain evidence="3 4">ALFB5</strain>
    </source>
</reference>
<comment type="caution">
    <text evidence="3">The sequence shown here is derived from an EMBL/GenBank/DDBJ whole genome shotgun (WGS) entry which is preliminary data.</text>
</comment>
<accession>A0ABQ6U7Z1</accession>
<dbReference type="EMBL" id="WAAR01000212">
    <property type="protein sequence ID" value="KAB1102988.1"/>
    <property type="molecule type" value="Genomic_DNA"/>
</dbReference>
<evidence type="ECO:0000313" key="4">
    <source>
        <dbReference type="Proteomes" id="UP000471364"/>
    </source>
</evidence>
<feature type="compositionally biased region" description="Low complexity" evidence="1">
    <location>
        <begin position="198"/>
        <end position="209"/>
    </location>
</feature>
<proteinExistence type="predicted"/>
<feature type="region of interest" description="Disordered" evidence="1">
    <location>
        <begin position="177"/>
        <end position="219"/>
    </location>
</feature>
<evidence type="ECO:0000256" key="2">
    <source>
        <dbReference type="SAM" id="Phobius"/>
    </source>
</evidence>
<keyword evidence="2" id="KW-1133">Transmembrane helix</keyword>
<gene>
    <name evidence="3" type="ORF">F6X54_29915</name>
</gene>
<keyword evidence="4" id="KW-1185">Reference proteome</keyword>
<protein>
    <recommendedName>
        <fullName evidence="5">Zinc ribbon domain-containing protein</fullName>
    </recommendedName>
</protein>
<evidence type="ECO:0000256" key="1">
    <source>
        <dbReference type="SAM" id="MobiDB-lite"/>
    </source>
</evidence>
<evidence type="ECO:0000313" key="3">
    <source>
        <dbReference type="EMBL" id="KAB1102988.1"/>
    </source>
</evidence>
<sequence>MLRDDNRFRFTRANSFSRGRGELPMSVRECAECGSVVPSAASLCPVCAAPFAPLESGRSKPVGRDEPTTSESDVTAPARSPGTVLGFGPEPVELPVPVDDERVAVTGPEVVIEPDRVAELDRLTEPDDGHGSDGPSTGPEPRRAFLRAMLVAAVVSLAIALGAGGVLWLVRDDADVPGADPSPGQTHRIEDDPGAGTDAPSSDPASADPWELTPSPSESPAVVGIVTIEAGVVDARAAEVARTFDAYFSAVNNRNYPAAAAMFDPAGDVLDPDDGGAVERFGRQLVTTHDSDVVLRSLTDVGQGVVAAVVTFRSTQDPGYGPKNRPQETCTLWQVRYELSTTSSGTYRILRSKSAVPSRPCAA</sequence>
<keyword evidence="2" id="KW-0472">Membrane</keyword>
<name>A0ABQ6U7Z1_9ACTN</name>
<feature type="compositionally biased region" description="Basic and acidic residues" evidence="1">
    <location>
        <begin position="113"/>
        <end position="131"/>
    </location>
</feature>
<feature type="region of interest" description="Disordered" evidence="1">
    <location>
        <begin position="111"/>
        <end position="141"/>
    </location>
</feature>
<dbReference type="Proteomes" id="UP000471364">
    <property type="component" value="Unassembled WGS sequence"/>
</dbReference>
<organism evidence="3 4">
    <name type="scientific">Micromonospora aurantiaca</name>
    <name type="common">nom. illeg.</name>
    <dbReference type="NCBI Taxonomy" id="47850"/>
    <lineage>
        <taxon>Bacteria</taxon>
        <taxon>Bacillati</taxon>
        <taxon>Actinomycetota</taxon>
        <taxon>Actinomycetes</taxon>
        <taxon>Micromonosporales</taxon>
        <taxon>Micromonosporaceae</taxon>
        <taxon>Micromonospora</taxon>
    </lineage>
</organism>
<evidence type="ECO:0008006" key="5">
    <source>
        <dbReference type="Google" id="ProtNLM"/>
    </source>
</evidence>
<keyword evidence="2" id="KW-0812">Transmembrane</keyword>
<dbReference type="RefSeq" id="WP_151015769.1">
    <property type="nucleotide sequence ID" value="NZ_WAAR01000212.1"/>
</dbReference>